<keyword evidence="10" id="KW-0472">Membrane</keyword>
<keyword evidence="10" id="KW-0812">Transmembrane</keyword>
<proteinExistence type="predicted"/>
<dbReference type="PANTHER" id="PTHR44936">
    <property type="entry name" value="SENSOR PROTEIN CREC"/>
    <property type="match status" value="1"/>
</dbReference>
<keyword evidence="14" id="KW-1185">Reference proteome</keyword>
<dbReference type="InterPro" id="IPR036097">
    <property type="entry name" value="HisK_dim/P_sf"/>
</dbReference>
<evidence type="ECO:0000256" key="10">
    <source>
        <dbReference type="SAM" id="Phobius"/>
    </source>
</evidence>
<gene>
    <name evidence="13" type="ORF">PP2015_1338</name>
</gene>
<feature type="domain" description="HAMP" evidence="12">
    <location>
        <begin position="154"/>
        <end position="206"/>
    </location>
</feature>
<keyword evidence="7" id="KW-0547">Nucleotide-binding</keyword>
<evidence type="ECO:0000256" key="9">
    <source>
        <dbReference type="ARBA" id="ARBA00022840"/>
    </source>
</evidence>
<dbReference type="GO" id="GO:0005524">
    <property type="term" value="F:ATP binding"/>
    <property type="evidence" value="ECO:0007669"/>
    <property type="project" value="UniProtKB-KW"/>
</dbReference>
<dbReference type="PATRIC" id="fig|161398.10.peg.1363"/>
<feature type="transmembrane region" description="Helical" evidence="10">
    <location>
        <begin position="5"/>
        <end position="23"/>
    </location>
</feature>
<comment type="catalytic activity">
    <reaction evidence="1">
        <text>ATP + protein L-histidine = ADP + protein N-phospho-L-histidine.</text>
        <dbReference type="EC" id="2.7.13.3"/>
    </reaction>
</comment>
<dbReference type="GO" id="GO:0005886">
    <property type="term" value="C:plasma membrane"/>
    <property type="evidence" value="ECO:0007669"/>
    <property type="project" value="UniProtKB-SubCell"/>
</dbReference>
<dbReference type="CDD" id="cd00082">
    <property type="entry name" value="HisKA"/>
    <property type="match status" value="1"/>
</dbReference>
<dbReference type="Gene3D" id="6.10.340.10">
    <property type="match status" value="1"/>
</dbReference>
<accession>A0A0S2K124</accession>
<dbReference type="AlphaFoldDB" id="A0A0S2K124"/>
<keyword evidence="6" id="KW-0808">Transferase</keyword>
<dbReference type="InterPro" id="IPR003594">
    <property type="entry name" value="HATPase_dom"/>
</dbReference>
<dbReference type="InterPro" id="IPR005467">
    <property type="entry name" value="His_kinase_dom"/>
</dbReference>
<dbReference type="Proteomes" id="UP000061457">
    <property type="component" value="Chromosome I"/>
</dbReference>
<dbReference type="InterPro" id="IPR050980">
    <property type="entry name" value="2C_sensor_his_kinase"/>
</dbReference>
<evidence type="ECO:0000259" key="12">
    <source>
        <dbReference type="PROSITE" id="PS50885"/>
    </source>
</evidence>
<dbReference type="InterPro" id="IPR003661">
    <property type="entry name" value="HisK_dim/P_dom"/>
</dbReference>
<reference evidence="13 14" key="1">
    <citation type="submission" date="2015-11" db="EMBL/GenBank/DDBJ databases">
        <authorList>
            <person name="Zhang Y."/>
            <person name="Guo Z."/>
        </authorList>
    </citation>
    <scope>NUCLEOTIDE SEQUENCE [LARGE SCALE GENOMIC DNA]</scope>
    <source>
        <strain evidence="13 14">KCTC 12086</strain>
    </source>
</reference>
<dbReference type="SMART" id="SM00388">
    <property type="entry name" value="HisKA"/>
    <property type="match status" value="1"/>
</dbReference>
<keyword evidence="4" id="KW-1003">Cell membrane</keyword>
<evidence type="ECO:0000256" key="5">
    <source>
        <dbReference type="ARBA" id="ARBA00022553"/>
    </source>
</evidence>
<organism evidence="13 14">
    <name type="scientific">Pseudoalteromonas phenolica</name>
    <dbReference type="NCBI Taxonomy" id="161398"/>
    <lineage>
        <taxon>Bacteria</taxon>
        <taxon>Pseudomonadati</taxon>
        <taxon>Pseudomonadota</taxon>
        <taxon>Gammaproteobacteria</taxon>
        <taxon>Alteromonadales</taxon>
        <taxon>Pseudoalteromonadaceae</taxon>
        <taxon>Pseudoalteromonas</taxon>
    </lineage>
</organism>
<dbReference type="InterPro" id="IPR036890">
    <property type="entry name" value="HATPase_C_sf"/>
</dbReference>
<evidence type="ECO:0000313" key="13">
    <source>
        <dbReference type="EMBL" id="ALO41848.1"/>
    </source>
</evidence>
<dbReference type="GO" id="GO:0000155">
    <property type="term" value="F:phosphorelay sensor kinase activity"/>
    <property type="evidence" value="ECO:0007669"/>
    <property type="project" value="InterPro"/>
</dbReference>
<keyword evidence="10" id="KW-1133">Transmembrane helix</keyword>
<dbReference type="InterPro" id="IPR003660">
    <property type="entry name" value="HAMP_dom"/>
</dbReference>
<dbReference type="Pfam" id="PF02518">
    <property type="entry name" value="HATPase_c"/>
    <property type="match status" value="1"/>
</dbReference>
<feature type="domain" description="Histidine kinase" evidence="11">
    <location>
        <begin position="214"/>
        <end position="428"/>
    </location>
</feature>
<keyword evidence="8 13" id="KW-0418">Kinase</keyword>
<dbReference type="Gene3D" id="3.30.565.10">
    <property type="entry name" value="Histidine kinase-like ATPase, C-terminal domain"/>
    <property type="match status" value="1"/>
</dbReference>
<evidence type="ECO:0000256" key="6">
    <source>
        <dbReference type="ARBA" id="ARBA00022679"/>
    </source>
</evidence>
<dbReference type="Pfam" id="PF00512">
    <property type="entry name" value="HisKA"/>
    <property type="match status" value="1"/>
</dbReference>
<dbReference type="EC" id="2.7.13.3" evidence="3"/>
<evidence type="ECO:0000256" key="2">
    <source>
        <dbReference type="ARBA" id="ARBA00004651"/>
    </source>
</evidence>
<dbReference type="RefSeq" id="WP_058029549.1">
    <property type="nucleotide sequence ID" value="NZ_CP013187.1"/>
</dbReference>
<feature type="transmembrane region" description="Helical" evidence="10">
    <location>
        <begin position="135"/>
        <end position="153"/>
    </location>
</feature>
<evidence type="ECO:0000256" key="7">
    <source>
        <dbReference type="ARBA" id="ARBA00022741"/>
    </source>
</evidence>
<dbReference type="PRINTS" id="PR00344">
    <property type="entry name" value="BCTRLSENSOR"/>
</dbReference>
<dbReference type="PROSITE" id="PS50109">
    <property type="entry name" value="HIS_KIN"/>
    <property type="match status" value="1"/>
</dbReference>
<evidence type="ECO:0000256" key="1">
    <source>
        <dbReference type="ARBA" id="ARBA00000085"/>
    </source>
</evidence>
<evidence type="ECO:0000259" key="11">
    <source>
        <dbReference type="PROSITE" id="PS50109"/>
    </source>
</evidence>
<evidence type="ECO:0000313" key="14">
    <source>
        <dbReference type="Proteomes" id="UP000061457"/>
    </source>
</evidence>
<dbReference type="OrthoDB" id="9782895at2"/>
<dbReference type="InterPro" id="IPR004358">
    <property type="entry name" value="Sig_transdc_His_kin-like_C"/>
</dbReference>
<dbReference type="KEGG" id="pphe:PP2015_1338"/>
<keyword evidence="9" id="KW-0067">ATP-binding</keyword>
<keyword evidence="5" id="KW-0597">Phosphoprotein</keyword>
<dbReference type="CDD" id="cd06225">
    <property type="entry name" value="HAMP"/>
    <property type="match status" value="1"/>
</dbReference>
<sequence>MKKLYLYLLTSALLSIVVLGWLIDTFNQQAFSPDDNFHWQRNITGGFIKQLERQPAKQRASFANTISQEFSLNVSYKDGQSLALPSELKNEMFTPQGLLLEDEIGFYLLKSSENLMPDYVELRLSKPEQEQNSDALLTLLFYSGVCTFMWFILSPLAKRLNVLTSKAKQFAAGDFSARINPNHFTYIKDVELTFNGMASKIEKLMAENKLMASSLSHDIRTPVACMRFALDAAIDEPDNKKVNEILLRMEKDLDQMEDMLKSYLSFATLEQKSHLLNFETTQASHYLHDVSLQIQPKLQKAELSLLTELNTKFEITADLHWLARAITNLLSNACDFATKHIQISSYYDSQYIYIEIEDDGPGIAPENWHKVFSPFFQEENHRNRAGKSYGLGLAIVNKVVDWHHGKVSVSQSESLGGAKFTIQLPKRPN</sequence>
<dbReference type="SUPFAM" id="SSF55874">
    <property type="entry name" value="ATPase domain of HSP90 chaperone/DNA topoisomerase II/histidine kinase"/>
    <property type="match status" value="1"/>
</dbReference>
<name>A0A0S2K124_9GAMM</name>
<comment type="subcellular location">
    <subcellularLocation>
        <location evidence="2">Cell membrane</location>
        <topology evidence="2">Multi-pass membrane protein</topology>
    </subcellularLocation>
</comment>
<dbReference type="EMBL" id="CP013187">
    <property type="protein sequence ID" value="ALO41848.1"/>
    <property type="molecule type" value="Genomic_DNA"/>
</dbReference>
<dbReference type="PANTHER" id="PTHR44936:SF10">
    <property type="entry name" value="SENSOR PROTEIN RSTB"/>
    <property type="match status" value="1"/>
</dbReference>
<dbReference type="SUPFAM" id="SSF47384">
    <property type="entry name" value="Homodimeric domain of signal transducing histidine kinase"/>
    <property type="match status" value="1"/>
</dbReference>
<protein>
    <recommendedName>
        <fullName evidence="3">histidine kinase</fullName>
        <ecNumber evidence="3">2.7.13.3</ecNumber>
    </recommendedName>
</protein>
<dbReference type="Gene3D" id="1.10.287.130">
    <property type="match status" value="1"/>
</dbReference>
<dbReference type="PROSITE" id="PS50885">
    <property type="entry name" value="HAMP"/>
    <property type="match status" value="1"/>
</dbReference>
<dbReference type="STRING" id="161398.PP2015_1338"/>
<evidence type="ECO:0000256" key="8">
    <source>
        <dbReference type="ARBA" id="ARBA00022777"/>
    </source>
</evidence>
<dbReference type="SMART" id="SM00387">
    <property type="entry name" value="HATPase_c"/>
    <property type="match status" value="1"/>
</dbReference>
<evidence type="ECO:0000256" key="3">
    <source>
        <dbReference type="ARBA" id="ARBA00012438"/>
    </source>
</evidence>
<evidence type="ECO:0000256" key="4">
    <source>
        <dbReference type="ARBA" id="ARBA00022475"/>
    </source>
</evidence>